<dbReference type="SUPFAM" id="SSF50978">
    <property type="entry name" value="WD40 repeat-like"/>
    <property type="match status" value="1"/>
</dbReference>
<organism evidence="2 3">
    <name type="scientific">Candidatus Thermofonsia Clade 1 bacterium</name>
    <dbReference type="NCBI Taxonomy" id="2364210"/>
    <lineage>
        <taxon>Bacteria</taxon>
        <taxon>Bacillati</taxon>
        <taxon>Chloroflexota</taxon>
        <taxon>Candidatus Thermofontia</taxon>
        <taxon>Candidatus Thermofonsia Clade 1</taxon>
    </lineage>
</organism>
<comment type="caution">
    <text evidence="2">The sequence shown here is derived from an EMBL/GenBank/DDBJ whole genome shotgun (WGS) entry which is preliminary data.</text>
</comment>
<evidence type="ECO:0000313" key="3">
    <source>
        <dbReference type="Proteomes" id="UP000229681"/>
    </source>
</evidence>
<evidence type="ECO:0000313" key="2">
    <source>
        <dbReference type="EMBL" id="PJF33585.1"/>
    </source>
</evidence>
<dbReference type="SMART" id="SM00320">
    <property type="entry name" value="WD40"/>
    <property type="match status" value="2"/>
</dbReference>
<name>A0A2M8P7Q7_9CHLR</name>
<dbReference type="PANTHER" id="PTHR19879:SF9">
    <property type="entry name" value="TRANSCRIPTION INITIATION FACTOR TFIID SUBUNIT 5"/>
    <property type="match status" value="1"/>
</dbReference>
<dbReference type="Proteomes" id="UP000229681">
    <property type="component" value="Unassembled WGS sequence"/>
</dbReference>
<protein>
    <submittedName>
        <fullName evidence="2">WD40 repeat domain-containing protein</fullName>
    </submittedName>
</protein>
<dbReference type="InterPro" id="IPR036322">
    <property type="entry name" value="WD40_repeat_dom_sf"/>
</dbReference>
<feature type="repeat" description="WD" evidence="1">
    <location>
        <begin position="45"/>
        <end position="86"/>
    </location>
</feature>
<sequence length="112" mass="12138">KLDGHGDSSVLTCVFSPDGRYLATGGYDKRIKLWSLQTGRSVATLEGHTHNVQALAFSPNGHWLLSGARNGGMRLWRMSDYACQYSVFLDRGVTSCAFLPDSERVLIGSGSG</sequence>
<dbReference type="AlphaFoldDB" id="A0A2M8P7Q7"/>
<feature type="repeat" description="WD" evidence="1">
    <location>
        <begin position="8"/>
        <end position="44"/>
    </location>
</feature>
<dbReference type="EMBL" id="PGTM01000862">
    <property type="protein sequence ID" value="PJF33585.1"/>
    <property type="molecule type" value="Genomic_DNA"/>
</dbReference>
<dbReference type="PROSITE" id="PS50082">
    <property type="entry name" value="WD_REPEATS_2"/>
    <property type="match status" value="2"/>
</dbReference>
<dbReference type="PANTHER" id="PTHR19879">
    <property type="entry name" value="TRANSCRIPTION INITIATION FACTOR TFIID"/>
    <property type="match status" value="1"/>
</dbReference>
<feature type="non-terminal residue" evidence="2">
    <location>
        <position position="112"/>
    </location>
</feature>
<gene>
    <name evidence="2" type="ORF">CUN49_18240</name>
</gene>
<accession>A0A2M8P7Q7</accession>
<reference evidence="2 3" key="1">
    <citation type="submission" date="2017-11" db="EMBL/GenBank/DDBJ databases">
        <title>Evolution of Phototrophy in the Chloroflexi Phylum Driven by Horizontal Gene Transfer.</title>
        <authorList>
            <person name="Ward L.M."/>
            <person name="Hemp J."/>
            <person name="Shih P.M."/>
            <person name="Mcglynn S.E."/>
            <person name="Fischer W."/>
        </authorList>
    </citation>
    <scope>NUCLEOTIDE SEQUENCE [LARGE SCALE GENOMIC DNA]</scope>
    <source>
        <strain evidence="2">JP3_13</strain>
    </source>
</reference>
<proteinExistence type="predicted"/>
<dbReference type="InterPro" id="IPR001680">
    <property type="entry name" value="WD40_rpt"/>
</dbReference>
<evidence type="ECO:0000256" key="1">
    <source>
        <dbReference type="PROSITE-ProRule" id="PRU00221"/>
    </source>
</evidence>
<feature type="non-terminal residue" evidence="2">
    <location>
        <position position="1"/>
    </location>
</feature>
<dbReference type="PROSITE" id="PS50294">
    <property type="entry name" value="WD_REPEATS_REGION"/>
    <property type="match status" value="2"/>
</dbReference>
<dbReference type="Gene3D" id="2.130.10.10">
    <property type="entry name" value="YVTN repeat-like/Quinoprotein amine dehydrogenase"/>
    <property type="match status" value="1"/>
</dbReference>
<dbReference type="InterPro" id="IPR015943">
    <property type="entry name" value="WD40/YVTN_repeat-like_dom_sf"/>
</dbReference>
<keyword evidence="1" id="KW-0853">WD repeat</keyword>
<dbReference type="Pfam" id="PF00400">
    <property type="entry name" value="WD40"/>
    <property type="match status" value="2"/>
</dbReference>